<evidence type="ECO:0000313" key="4">
    <source>
        <dbReference type="RefSeq" id="XP_052121977.1"/>
    </source>
</evidence>
<accession>A0A9C6U2M1</accession>
<feature type="region of interest" description="Disordered" evidence="1">
    <location>
        <begin position="29"/>
        <end position="78"/>
    </location>
</feature>
<protein>
    <submittedName>
        <fullName evidence="4">Uncharacterized protein LOC113217762</fullName>
    </submittedName>
</protein>
<reference evidence="4" key="1">
    <citation type="submission" date="2025-08" db="UniProtKB">
        <authorList>
            <consortium name="RefSeq"/>
        </authorList>
    </citation>
    <scope>IDENTIFICATION</scope>
    <source>
        <tissue evidence="4">Whole organism</tissue>
    </source>
</reference>
<dbReference type="AlphaFoldDB" id="A0A9C6U2M1"/>
<feature type="compositionally biased region" description="Basic and acidic residues" evidence="1">
    <location>
        <begin position="66"/>
        <end position="77"/>
    </location>
</feature>
<organism evidence="3 4">
    <name type="scientific">Frankliniella occidentalis</name>
    <name type="common">Western flower thrips</name>
    <name type="synonym">Euthrips occidentalis</name>
    <dbReference type="NCBI Taxonomy" id="133901"/>
    <lineage>
        <taxon>Eukaryota</taxon>
        <taxon>Metazoa</taxon>
        <taxon>Ecdysozoa</taxon>
        <taxon>Arthropoda</taxon>
        <taxon>Hexapoda</taxon>
        <taxon>Insecta</taxon>
        <taxon>Pterygota</taxon>
        <taxon>Neoptera</taxon>
        <taxon>Paraneoptera</taxon>
        <taxon>Thysanoptera</taxon>
        <taxon>Terebrantia</taxon>
        <taxon>Thripoidea</taxon>
        <taxon>Thripidae</taxon>
        <taxon>Frankliniella</taxon>
    </lineage>
</organism>
<feature type="transmembrane region" description="Helical" evidence="2">
    <location>
        <begin position="93"/>
        <end position="112"/>
    </location>
</feature>
<dbReference type="Proteomes" id="UP000504606">
    <property type="component" value="Unplaced"/>
</dbReference>
<keyword evidence="2" id="KW-1133">Transmembrane helix</keyword>
<proteinExistence type="predicted"/>
<evidence type="ECO:0000313" key="3">
    <source>
        <dbReference type="Proteomes" id="UP000504606"/>
    </source>
</evidence>
<name>A0A9C6U2M1_FRAOC</name>
<dbReference type="KEGG" id="foc:113217762"/>
<keyword evidence="2" id="KW-0812">Transmembrane</keyword>
<dbReference type="OrthoDB" id="6585798at2759"/>
<feature type="compositionally biased region" description="Polar residues" evidence="1">
    <location>
        <begin position="33"/>
        <end position="59"/>
    </location>
</feature>
<sequence>MSHPNTCFFGQLHVCVASGVEVSLALTERLGSPQGQPQAGSPSTPGPASNGTHTITITSGKHRNRGWRDWRKDDPTRHNSLWKSVTPLGNAEMYIVFALLIGLVTVVIGCWLSDNCWSPEPEIILPA</sequence>
<gene>
    <name evidence="4" type="primary">LOC113217762</name>
</gene>
<dbReference type="GeneID" id="113217762"/>
<keyword evidence="3" id="KW-1185">Reference proteome</keyword>
<evidence type="ECO:0000256" key="1">
    <source>
        <dbReference type="SAM" id="MobiDB-lite"/>
    </source>
</evidence>
<dbReference type="RefSeq" id="XP_052121977.1">
    <property type="nucleotide sequence ID" value="XM_052266017.1"/>
</dbReference>
<keyword evidence="2" id="KW-0472">Membrane</keyword>
<evidence type="ECO:0000256" key="2">
    <source>
        <dbReference type="SAM" id="Phobius"/>
    </source>
</evidence>